<dbReference type="Proteomes" id="UP001229486">
    <property type="component" value="Unassembled WGS sequence"/>
</dbReference>
<evidence type="ECO:0000313" key="2">
    <source>
        <dbReference type="EMBL" id="MDP9651451.1"/>
    </source>
</evidence>
<comment type="caution">
    <text evidence="2">The sequence shown here is derived from an EMBL/GenBank/DDBJ whole genome shotgun (WGS) entry which is preliminary data.</text>
</comment>
<feature type="transmembrane region" description="Helical" evidence="1">
    <location>
        <begin position="21"/>
        <end position="40"/>
    </location>
</feature>
<accession>A0AB73INA8</accession>
<sequence length="75" mass="8302">MAGLRLSRLERRNAPSSALRLLVLWILSFIVIVVVANTGINPELLAVWKSAEHVREINCRSSMPVCTVFPKLASS</sequence>
<keyword evidence="1" id="KW-1133">Transmembrane helix</keyword>
<proteinExistence type="predicted"/>
<evidence type="ECO:0000256" key="1">
    <source>
        <dbReference type="SAM" id="Phobius"/>
    </source>
</evidence>
<keyword evidence="1" id="KW-0472">Membrane</keyword>
<name>A0AB73INA8_9BURK</name>
<keyword evidence="1" id="KW-0812">Transmembrane</keyword>
<protein>
    <submittedName>
        <fullName evidence="2">Uncharacterized protein</fullName>
    </submittedName>
</protein>
<evidence type="ECO:0000313" key="3">
    <source>
        <dbReference type="Proteomes" id="UP001229486"/>
    </source>
</evidence>
<organism evidence="2 3">
    <name type="scientific">Paraburkholderia caledonica</name>
    <dbReference type="NCBI Taxonomy" id="134536"/>
    <lineage>
        <taxon>Bacteria</taxon>
        <taxon>Pseudomonadati</taxon>
        <taxon>Pseudomonadota</taxon>
        <taxon>Betaproteobacteria</taxon>
        <taxon>Burkholderiales</taxon>
        <taxon>Burkholderiaceae</taxon>
        <taxon>Paraburkholderia</taxon>
    </lineage>
</organism>
<dbReference type="AlphaFoldDB" id="A0AB73INA8"/>
<gene>
    <name evidence="2" type="ORF">J2793_006926</name>
</gene>
<dbReference type="EMBL" id="JAURTK010000020">
    <property type="protein sequence ID" value="MDP9651451.1"/>
    <property type="molecule type" value="Genomic_DNA"/>
</dbReference>
<reference evidence="2" key="1">
    <citation type="submission" date="2023-07" db="EMBL/GenBank/DDBJ databases">
        <title>Sorghum-associated microbial communities from plants grown in Nebraska, USA.</title>
        <authorList>
            <person name="Schachtman D."/>
        </authorList>
    </citation>
    <scope>NUCLEOTIDE SEQUENCE</scope>
    <source>
        <strain evidence="2">DS1061</strain>
    </source>
</reference>